<gene>
    <name evidence="1" type="ORF">JG688_00010239</name>
</gene>
<sequence>MRSNRSYVWRSVDMPSPDTIVGLREGYRPVDRRKYDLVAIRGHLRKQLSNERTLAQSSRNVRGERGEQCLIPVIVEESRAYGVEQLRRWSSLSGEVIPLVDVVYDEREEKYDMQAWVISVFDTS</sequence>
<proteinExistence type="predicted"/>
<comment type="caution">
    <text evidence="1">The sequence shown here is derived from an EMBL/GenBank/DDBJ whole genome shotgun (WGS) entry which is preliminary data.</text>
</comment>
<evidence type="ECO:0000313" key="2">
    <source>
        <dbReference type="Proteomes" id="UP000709295"/>
    </source>
</evidence>
<dbReference type="AlphaFoldDB" id="A0A8J5IF45"/>
<name>A0A8J5IF45_9STRA</name>
<keyword evidence="2" id="KW-1185">Reference proteome</keyword>
<evidence type="ECO:0000313" key="1">
    <source>
        <dbReference type="EMBL" id="KAG6959071.1"/>
    </source>
</evidence>
<reference evidence="1" key="1">
    <citation type="submission" date="2021-01" db="EMBL/GenBank/DDBJ databases">
        <title>Phytophthora aleatoria, a newly-described species from Pinus radiata is distinct from Phytophthora cactorum isolates based on comparative genomics.</title>
        <authorList>
            <person name="Mcdougal R."/>
            <person name="Panda P."/>
            <person name="Williams N."/>
            <person name="Studholme D.J."/>
        </authorList>
    </citation>
    <scope>NUCLEOTIDE SEQUENCE</scope>
    <source>
        <strain evidence="1">NZFS 4037</strain>
    </source>
</reference>
<dbReference type="EMBL" id="JAENGY010000634">
    <property type="protein sequence ID" value="KAG6959071.1"/>
    <property type="molecule type" value="Genomic_DNA"/>
</dbReference>
<accession>A0A8J5IF45</accession>
<dbReference type="Proteomes" id="UP000709295">
    <property type="component" value="Unassembled WGS sequence"/>
</dbReference>
<protein>
    <submittedName>
        <fullName evidence="1">Uncharacterized protein</fullName>
    </submittedName>
</protein>
<organism evidence="1 2">
    <name type="scientific">Phytophthora aleatoria</name>
    <dbReference type="NCBI Taxonomy" id="2496075"/>
    <lineage>
        <taxon>Eukaryota</taxon>
        <taxon>Sar</taxon>
        <taxon>Stramenopiles</taxon>
        <taxon>Oomycota</taxon>
        <taxon>Peronosporomycetes</taxon>
        <taxon>Peronosporales</taxon>
        <taxon>Peronosporaceae</taxon>
        <taxon>Phytophthora</taxon>
    </lineage>
</organism>